<gene>
    <name evidence="2" type="ORF">LVIROSA_LOCUS14372</name>
</gene>
<feature type="region of interest" description="Disordered" evidence="1">
    <location>
        <begin position="1"/>
        <end position="121"/>
    </location>
</feature>
<comment type="caution">
    <text evidence="2">The sequence shown here is derived from an EMBL/GenBank/DDBJ whole genome shotgun (WGS) entry which is preliminary data.</text>
</comment>
<evidence type="ECO:0000313" key="2">
    <source>
        <dbReference type="EMBL" id="CAH1427364.1"/>
    </source>
</evidence>
<dbReference type="AlphaFoldDB" id="A0AAU9MMJ1"/>
<protein>
    <submittedName>
        <fullName evidence="2">Uncharacterized protein</fullName>
    </submittedName>
</protein>
<feature type="compositionally biased region" description="Low complexity" evidence="1">
    <location>
        <begin position="71"/>
        <end position="88"/>
    </location>
</feature>
<keyword evidence="3" id="KW-1185">Reference proteome</keyword>
<accession>A0AAU9MMJ1</accession>
<reference evidence="2 3" key="1">
    <citation type="submission" date="2022-01" db="EMBL/GenBank/DDBJ databases">
        <authorList>
            <person name="Xiong W."/>
            <person name="Schranz E."/>
        </authorList>
    </citation>
    <scope>NUCLEOTIDE SEQUENCE [LARGE SCALE GENOMIC DNA]</scope>
</reference>
<organism evidence="2 3">
    <name type="scientific">Lactuca virosa</name>
    <dbReference type="NCBI Taxonomy" id="75947"/>
    <lineage>
        <taxon>Eukaryota</taxon>
        <taxon>Viridiplantae</taxon>
        <taxon>Streptophyta</taxon>
        <taxon>Embryophyta</taxon>
        <taxon>Tracheophyta</taxon>
        <taxon>Spermatophyta</taxon>
        <taxon>Magnoliopsida</taxon>
        <taxon>eudicotyledons</taxon>
        <taxon>Gunneridae</taxon>
        <taxon>Pentapetalae</taxon>
        <taxon>asterids</taxon>
        <taxon>campanulids</taxon>
        <taxon>Asterales</taxon>
        <taxon>Asteraceae</taxon>
        <taxon>Cichorioideae</taxon>
        <taxon>Cichorieae</taxon>
        <taxon>Lactucinae</taxon>
        <taxon>Lactuca</taxon>
    </lineage>
</organism>
<dbReference type="EMBL" id="CAKMRJ010002223">
    <property type="protein sequence ID" value="CAH1427364.1"/>
    <property type="molecule type" value="Genomic_DNA"/>
</dbReference>
<dbReference type="Proteomes" id="UP001157418">
    <property type="component" value="Unassembled WGS sequence"/>
</dbReference>
<name>A0AAU9MMJ1_9ASTR</name>
<proteinExistence type="predicted"/>
<feature type="compositionally biased region" description="Polar residues" evidence="1">
    <location>
        <begin position="47"/>
        <end position="61"/>
    </location>
</feature>
<evidence type="ECO:0000256" key="1">
    <source>
        <dbReference type="SAM" id="MobiDB-lite"/>
    </source>
</evidence>
<sequence>MDKNKNRTDLLAAGRKKLQQYRQKKDGKGSKSSGKANKSERDVVVGDSSSVAKSSPEQVSGTELVELSSQASTDTAVATNADVAAPDPSSTSVAPIEVSKVDDSVSTEGLQSSNRDDVIPTFSPPKIVNIEGKLESGLSVGLKGVLDDSFAHKAGEMIAAHGEDQGHCRKIIEPV</sequence>
<evidence type="ECO:0000313" key="3">
    <source>
        <dbReference type="Proteomes" id="UP001157418"/>
    </source>
</evidence>
<feature type="compositionally biased region" description="Polar residues" evidence="1">
    <location>
        <begin position="104"/>
        <end position="113"/>
    </location>
</feature>